<evidence type="ECO:0000256" key="3">
    <source>
        <dbReference type="ARBA" id="ARBA00022842"/>
    </source>
</evidence>
<comment type="caution">
    <text evidence="5">The sequence shown here is derived from an EMBL/GenBank/DDBJ whole genome shotgun (WGS) entry which is preliminary data.</text>
</comment>
<keyword evidence="2" id="KW-0479">Metal-binding</keyword>
<dbReference type="PANTHER" id="PTHR13794">
    <property type="entry name" value="ENOLASE SUPERFAMILY, MANDELATE RACEMASE"/>
    <property type="match status" value="1"/>
</dbReference>
<dbReference type="GO" id="GO:0000287">
    <property type="term" value="F:magnesium ion binding"/>
    <property type="evidence" value="ECO:0007669"/>
    <property type="project" value="TreeGrafter"/>
</dbReference>
<sequence>MARIVRVEAVMVDLKPKTKRVDAIQSFVSQETPIVRIFDADGAIGTGYSYTIGTGGPAVMSLITRTLAPALIGREADEIERIWRDLLFLTHATSVGAITSIALAAIDTALWDLRARKVGLPLHRLAGGARDKVPLYTTEGGWLHLETTALVEDAIKAKEAGFGGAKLKVGRPIHEDVARISAVREAVGPGFEIFTDANQAFAVDEAIRRARHYEPLDIGWFEEPLPADDVEGHVRLSQATTLPIAVGESLYSHLHFRDYLARGACSVVQVDVGRIGGITPWLKVAHLAECFNVAVCPHFLMEIHVALCAAVPNARWVEFIPQLDTITSVGMTIRDGYAVPSAEPGLGISWDFAAIERQAVEGSRAAIA</sequence>
<dbReference type="Proteomes" id="UP000332515">
    <property type="component" value="Unassembled WGS sequence"/>
</dbReference>
<dbReference type="EMBL" id="VWNA01000001">
    <property type="protein sequence ID" value="MQT11774.1"/>
    <property type="molecule type" value="Genomic_DNA"/>
</dbReference>
<dbReference type="PANTHER" id="PTHR13794:SF58">
    <property type="entry name" value="MITOCHONDRIAL ENOLASE SUPERFAMILY MEMBER 1"/>
    <property type="match status" value="1"/>
</dbReference>
<dbReference type="InterPro" id="IPR036849">
    <property type="entry name" value="Enolase-like_C_sf"/>
</dbReference>
<evidence type="ECO:0000313" key="5">
    <source>
        <dbReference type="EMBL" id="MQT11774.1"/>
    </source>
</evidence>
<dbReference type="InterPro" id="IPR029065">
    <property type="entry name" value="Enolase_C-like"/>
</dbReference>
<dbReference type="RefSeq" id="WP_153478840.1">
    <property type="nucleotide sequence ID" value="NZ_VWNA01000001.1"/>
</dbReference>
<dbReference type="SUPFAM" id="SSF51604">
    <property type="entry name" value="Enolase C-terminal domain-like"/>
    <property type="match status" value="1"/>
</dbReference>
<evidence type="ECO:0000313" key="6">
    <source>
        <dbReference type="Proteomes" id="UP000332515"/>
    </source>
</evidence>
<name>A0A6A7XYK2_9HYPH</name>
<accession>A0A6A7XYK2</accession>
<dbReference type="InterPro" id="IPR013341">
    <property type="entry name" value="Mandelate_racemase_N_dom"/>
</dbReference>
<dbReference type="Gene3D" id="3.30.390.10">
    <property type="entry name" value="Enolase-like, N-terminal domain"/>
    <property type="match status" value="1"/>
</dbReference>
<gene>
    <name evidence="5" type="ORF">F0357_03610</name>
</gene>
<dbReference type="GO" id="GO:0016836">
    <property type="term" value="F:hydro-lyase activity"/>
    <property type="evidence" value="ECO:0007669"/>
    <property type="project" value="TreeGrafter"/>
</dbReference>
<comment type="cofactor">
    <cofactor evidence="1">
        <name>Mg(2+)</name>
        <dbReference type="ChEBI" id="CHEBI:18420"/>
    </cofactor>
</comment>
<dbReference type="GO" id="GO:0016052">
    <property type="term" value="P:carbohydrate catabolic process"/>
    <property type="evidence" value="ECO:0007669"/>
    <property type="project" value="TreeGrafter"/>
</dbReference>
<proteinExistence type="predicted"/>
<protein>
    <submittedName>
        <fullName evidence="5">Mandelate racemase/muconate lactonizing enzyme family protein</fullName>
    </submittedName>
</protein>
<dbReference type="CDD" id="cd03316">
    <property type="entry name" value="MR_like"/>
    <property type="match status" value="1"/>
</dbReference>
<dbReference type="Gene3D" id="3.20.20.120">
    <property type="entry name" value="Enolase-like C-terminal domain"/>
    <property type="match status" value="1"/>
</dbReference>
<keyword evidence="3" id="KW-0460">Magnesium</keyword>
<evidence type="ECO:0000256" key="2">
    <source>
        <dbReference type="ARBA" id="ARBA00022723"/>
    </source>
</evidence>
<evidence type="ECO:0000259" key="4">
    <source>
        <dbReference type="SMART" id="SM00922"/>
    </source>
</evidence>
<dbReference type="AlphaFoldDB" id="A0A6A7XYK2"/>
<feature type="domain" description="Mandelate racemase/muconate lactonizing enzyme C-terminal" evidence="4">
    <location>
        <begin position="147"/>
        <end position="243"/>
    </location>
</feature>
<reference evidence="5 6" key="1">
    <citation type="submission" date="2019-09" db="EMBL/GenBank/DDBJ databases">
        <title>Segnochrobactrum spirostomi gen. nov., sp. nov., isolated from the ciliate Spirostomum cf. yagiui and description of a novel family, Segnochrobactraceae fam. nov. within the order Rhizobiales of the class Alphaproteobacteria.</title>
        <authorList>
            <person name="Akter S."/>
            <person name="Shazib S.U.A."/>
            <person name="Shin M.K."/>
        </authorList>
    </citation>
    <scope>NUCLEOTIDE SEQUENCE [LARGE SCALE GENOMIC DNA]</scope>
    <source>
        <strain evidence="5 6">Sp-1</strain>
    </source>
</reference>
<dbReference type="SUPFAM" id="SSF54826">
    <property type="entry name" value="Enolase N-terminal domain-like"/>
    <property type="match status" value="1"/>
</dbReference>
<dbReference type="SMART" id="SM00922">
    <property type="entry name" value="MR_MLE"/>
    <property type="match status" value="1"/>
</dbReference>
<organism evidence="5 6">
    <name type="scientific">Segnochrobactrum spirostomi</name>
    <dbReference type="NCBI Taxonomy" id="2608987"/>
    <lineage>
        <taxon>Bacteria</taxon>
        <taxon>Pseudomonadati</taxon>
        <taxon>Pseudomonadota</taxon>
        <taxon>Alphaproteobacteria</taxon>
        <taxon>Hyphomicrobiales</taxon>
        <taxon>Segnochrobactraceae</taxon>
        <taxon>Segnochrobactrum</taxon>
    </lineage>
</organism>
<dbReference type="InterPro" id="IPR029017">
    <property type="entry name" value="Enolase-like_N"/>
</dbReference>
<dbReference type="InterPro" id="IPR013342">
    <property type="entry name" value="Mandelate_racemase_C"/>
</dbReference>
<keyword evidence="6" id="KW-1185">Reference proteome</keyword>
<dbReference type="Pfam" id="PF13378">
    <property type="entry name" value="MR_MLE_C"/>
    <property type="match status" value="1"/>
</dbReference>
<dbReference type="Pfam" id="PF02746">
    <property type="entry name" value="MR_MLE_N"/>
    <property type="match status" value="1"/>
</dbReference>
<dbReference type="SFLD" id="SFLDS00001">
    <property type="entry name" value="Enolase"/>
    <property type="match status" value="1"/>
</dbReference>
<evidence type="ECO:0000256" key="1">
    <source>
        <dbReference type="ARBA" id="ARBA00001946"/>
    </source>
</evidence>
<dbReference type="SFLD" id="SFLDG00179">
    <property type="entry name" value="mandelate_racemase"/>
    <property type="match status" value="1"/>
</dbReference>
<dbReference type="InterPro" id="IPR046945">
    <property type="entry name" value="RHMD-like"/>
</dbReference>